<dbReference type="InterPro" id="IPR001633">
    <property type="entry name" value="EAL_dom"/>
</dbReference>
<dbReference type="InterPro" id="IPR035919">
    <property type="entry name" value="EAL_sf"/>
</dbReference>
<evidence type="ECO:0000313" key="3">
    <source>
        <dbReference type="EMBL" id="NEY89918.1"/>
    </source>
</evidence>
<dbReference type="Gene3D" id="3.20.20.450">
    <property type="entry name" value="EAL domain"/>
    <property type="match status" value="1"/>
</dbReference>
<dbReference type="GO" id="GO:0071111">
    <property type="term" value="F:cyclic-guanylate-specific phosphodiesterase activity"/>
    <property type="evidence" value="ECO:0007669"/>
    <property type="project" value="InterPro"/>
</dbReference>
<comment type="caution">
    <text evidence="3">The sequence shown here is derived from an EMBL/GenBank/DDBJ whole genome shotgun (WGS) entry which is preliminary data.</text>
</comment>
<accession>A0A6M0QR28</accession>
<dbReference type="PROSITE" id="PS50883">
    <property type="entry name" value="EAL"/>
    <property type="match status" value="1"/>
</dbReference>
<feature type="compositionally biased region" description="Basic and acidic residues" evidence="1">
    <location>
        <begin position="1"/>
        <end position="10"/>
    </location>
</feature>
<dbReference type="PANTHER" id="PTHR33121:SF79">
    <property type="entry name" value="CYCLIC DI-GMP PHOSPHODIESTERASE PDED-RELATED"/>
    <property type="match status" value="1"/>
</dbReference>
<name>A0A6M0QR28_9RHOB</name>
<dbReference type="SMART" id="SM00052">
    <property type="entry name" value="EAL"/>
    <property type="match status" value="1"/>
</dbReference>
<dbReference type="Pfam" id="PF00563">
    <property type="entry name" value="EAL"/>
    <property type="match status" value="1"/>
</dbReference>
<dbReference type="PANTHER" id="PTHR33121">
    <property type="entry name" value="CYCLIC DI-GMP PHOSPHODIESTERASE PDEF"/>
    <property type="match status" value="1"/>
</dbReference>
<dbReference type="AlphaFoldDB" id="A0A6M0QR28"/>
<organism evidence="3 4">
    <name type="scientific">Tabrizicola oligotrophica</name>
    <dbReference type="NCBI Taxonomy" id="2710650"/>
    <lineage>
        <taxon>Bacteria</taxon>
        <taxon>Pseudomonadati</taxon>
        <taxon>Pseudomonadota</taxon>
        <taxon>Alphaproteobacteria</taxon>
        <taxon>Rhodobacterales</taxon>
        <taxon>Paracoccaceae</taxon>
        <taxon>Tabrizicola</taxon>
    </lineage>
</organism>
<feature type="region of interest" description="Disordered" evidence="1">
    <location>
        <begin position="1"/>
        <end position="23"/>
    </location>
</feature>
<feature type="domain" description="EAL" evidence="2">
    <location>
        <begin position="28"/>
        <end position="278"/>
    </location>
</feature>
<evidence type="ECO:0000256" key="1">
    <source>
        <dbReference type="SAM" id="MobiDB-lite"/>
    </source>
</evidence>
<dbReference type="InterPro" id="IPR050706">
    <property type="entry name" value="Cyclic-di-GMP_PDE-like"/>
</dbReference>
<keyword evidence="4" id="KW-1185">Reference proteome</keyword>
<dbReference type="RefSeq" id="WP_164623944.1">
    <property type="nucleotide sequence ID" value="NZ_JAAIVJ010000002.1"/>
</dbReference>
<dbReference type="EMBL" id="JAAIVJ010000002">
    <property type="protein sequence ID" value="NEY89918.1"/>
    <property type="molecule type" value="Genomic_DNA"/>
</dbReference>
<dbReference type="Proteomes" id="UP000477782">
    <property type="component" value="Unassembled WGS sequence"/>
</dbReference>
<protein>
    <submittedName>
        <fullName evidence="3">EAL domain-containing protein</fullName>
    </submittedName>
</protein>
<evidence type="ECO:0000313" key="4">
    <source>
        <dbReference type="Proteomes" id="UP000477782"/>
    </source>
</evidence>
<proteinExistence type="predicted"/>
<reference evidence="3 4" key="1">
    <citation type="submission" date="2020-02" db="EMBL/GenBank/DDBJ databases">
        <authorList>
            <person name="Chen W.-M."/>
        </authorList>
    </citation>
    <scope>NUCLEOTIDE SEQUENCE [LARGE SCALE GENOMIC DNA]</scope>
    <source>
        <strain evidence="3 4">KMS-5</strain>
    </source>
</reference>
<dbReference type="CDD" id="cd01948">
    <property type="entry name" value="EAL"/>
    <property type="match status" value="1"/>
</dbReference>
<gene>
    <name evidence="3" type="ORF">G4Z14_06355</name>
</gene>
<dbReference type="SUPFAM" id="SSF141868">
    <property type="entry name" value="EAL domain-like"/>
    <property type="match status" value="1"/>
</dbReference>
<evidence type="ECO:0000259" key="2">
    <source>
        <dbReference type="PROSITE" id="PS50883"/>
    </source>
</evidence>
<sequence length="282" mass="31319">MQPDQKKPRIDASPGTASPLGVMISSQDHDTMAMVREAIDTRRMRLAYQPVVLAREPERVAFHEGLIRVLDPNGREIPARDFIGAVEDTEIGREIDCIALELGMGALARHPDVRLSINMSARSIGYPRWMRAFRKGLAAGPTVGERLILEITESSAMLVPELVTAFMEELQADGVAFALDDFGSGYTAIRYFKDFFFDILKIDGQFIRNIHRDPDNAALTAALLSIGKHFHMFTVAEAVETPEEAQFLINLGVDCLQGFLFGAAALRPTFLDREIRQKRASA</sequence>